<sequence length="328" mass="36374">MRPEAAKAVQEADPVRQDRQAVDGRHPELGAVIDAVSEVVIGKADRVELVLVALLAGGHVLLEDVPGVGKTLLVRAVASALGLPFRRLQFTPDVLPGDVLGTTMPEAGRFRFHPGPIFTHVLMADEINRATPKAQAALLEAMEERRVTVDGETYALPQPFFVLATQNPIEYEGTYPLPEAQLDRFLFRLSLGYPHPEEEERLLLQYGSRAEVPLPEPHLDRERLLQLMAAREEVRVDEAVRRLLLELVARTRRDPRLRLGASPRASIAYFRAVQARAFVRGRTYAVPDDVFALAVPLLAHRVVVEPEAAYDGVRPEAIIRELAGLPSR</sequence>
<evidence type="ECO:0000256" key="4">
    <source>
        <dbReference type="SAM" id="MobiDB-lite"/>
    </source>
</evidence>
<gene>
    <name evidence="7" type="ORF">KM312_07190</name>
</gene>
<evidence type="ECO:0000313" key="8">
    <source>
        <dbReference type="Proteomes" id="UP000748108"/>
    </source>
</evidence>
<dbReference type="Pfam" id="PF17863">
    <property type="entry name" value="AAA_lid_2"/>
    <property type="match status" value="1"/>
</dbReference>
<dbReference type="Gene3D" id="3.40.50.300">
    <property type="entry name" value="P-loop containing nucleotide triphosphate hydrolases"/>
    <property type="match status" value="1"/>
</dbReference>
<dbReference type="SUPFAM" id="SSF52540">
    <property type="entry name" value="P-loop containing nucleoside triphosphate hydrolases"/>
    <property type="match status" value="1"/>
</dbReference>
<dbReference type="PANTHER" id="PTHR42759">
    <property type="entry name" value="MOXR FAMILY PROTEIN"/>
    <property type="match status" value="1"/>
</dbReference>
<feature type="domain" description="ChlI/MoxR AAA lid" evidence="6">
    <location>
        <begin position="250"/>
        <end position="321"/>
    </location>
</feature>
<evidence type="ECO:0000259" key="6">
    <source>
        <dbReference type="Pfam" id="PF17863"/>
    </source>
</evidence>
<dbReference type="Proteomes" id="UP000748108">
    <property type="component" value="Unassembled WGS sequence"/>
</dbReference>
<comment type="caution">
    <text evidence="7">The sequence shown here is derived from an EMBL/GenBank/DDBJ whole genome shotgun (WGS) entry which is preliminary data.</text>
</comment>
<dbReference type="AlphaFoldDB" id="A0A947CWJ9"/>
<dbReference type="EMBL" id="JAHHQF010000056">
    <property type="protein sequence ID" value="MBT9282424.1"/>
    <property type="molecule type" value="Genomic_DNA"/>
</dbReference>
<dbReference type="Pfam" id="PF07726">
    <property type="entry name" value="AAA_3"/>
    <property type="match status" value="1"/>
</dbReference>
<comment type="similarity">
    <text evidence="3">Belongs to the MoxR family.</text>
</comment>
<dbReference type="Gene3D" id="1.10.8.80">
    <property type="entry name" value="Magnesium chelatase subunit I, C-Terminal domain"/>
    <property type="match status" value="1"/>
</dbReference>
<dbReference type="PIRSF" id="PIRSF002849">
    <property type="entry name" value="AAA_ATPase_chaperone_MoxR_prd"/>
    <property type="match status" value="1"/>
</dbReference>
<reference evidence="7" key="1">
    <citation type="journal article" date="2021" name="Microbiology">
        <title>Metagenomic Analysis of the Microbial Community in the Underground Coal Fire Area (Kemerovo Region, Russia) Revealed Predominance of Thermophilic Members of the Phyla Deinococcus-thermus, Aquificae, and Firmicutes.</title>
        <authorList>
            <person name="Kadnikov V."/>
            <person name="Mardanov A.V."/>
            <person name="Beletsky A.V."/>
            <person name="Karnachuk O.V."/>
            <person name="Ravin N.V."/>
        </authorList>
    </citation>
    <scope>NUCLEOTIDE SEQUENCE</scope>
    <source>
        <strain evidence="7">RBS10-49</strain>
    </source>
</reference>
<evidence type="ECO:0000313" key="7">
    <source>
        <dbReference type="EMBL" id="MBT9282424.1"/>
    </source>
</evidence>
<dbReference type="InterPro" id="IPR011703">
    <property type="entry name" value="ATPase_AAA-3"/>
</dbReference>
<dbReference type="InterPro" id="IPR041628">
    <property type="entry name" value="ChlI/MoxR_AAA_lid"/>
</dbReference>
<protein>
    <submittedName>
        <fullName evidence="7">MoxR family ATPase</fullName>
    </submittedName>
</protein>
<dbReference type="InterPro" id="IPR027417">
    <property type="entry name" value="P-loop_NTPase"/>
</dbReference>
<dbReference type="GO" id="GO:0016887">
    <property type="term" value="F:ATP hydrolysis activity"/>
    <property type="evidence" value="ECO:0007669"/>
    <property type="project" value="InterPro"/>
</dbReference>
<dbReference type="FunFam" id="3.40.50.300:FF:000640">
    <property type="entry name" value="MoxR family ATPase"/>
    <property type="match status" value="1"/>
</dbReference>
<proteinExistence type="inferred from homology"/>
<dbReference type="GO" id="GO:0005524">
    <property type="term" value="F:ATP binding"/>
    <property type="evidence" value="ECO:0007669"/>
    <property type="project" value="UniProtKB-KW"/>
</dbReference>
<evidence type="ECO:0000259" key="5">
    <source>
        <dbReference type="Pfam" id="PF07726"/>
    </source>
</evidence>
<name>A0A947CWJ9_HYDSH</name>
<evidence type="ECO:0000256" key="2">
    <source>
        <dbReference type="ARBA" id="ARBA00022840"/>
    </source>
</evidence>
<dbReference type="CDD" id="cd00009">
    <property type="entry name" value="AAA"/>
    <property type="match status" value="1"/>
</dbReference>
<feature type="domain" description="ATPase AAA-3" evidence="5">
    <location>
        <begin position="59"/>
        <end position="187"/>
    </location>
</feature>
<dbReference type="InterPro" id="IPR050764">
    <property type="entry name" value="CbbQ/NirQ/NorQ/GpvN"/>
</dbReference>
<evidence type="ECO:0000256" key="1">
    <source>
        <dbReference type="ARBA" id="ARBA00022741"/>
    </source>
</evidence>
<organism evidence="7 8">
    <name type="scientific">Hydrogenibacillus schlegelii</name>
    <name type="common">Bacillus schlegelii</name>
    <dbReference type="NCBI Taxonomy" id="1484"/>
    <lineage>
        <taxon>Bacteria</taxon>
        <taxon>Bacillati</taxon>
        <taxon>Bacillota</taxon>
        <taxon>Bacilli</taxon>
        <taxon>Bacillales</taxon>
        <taxon>Bacillales Family X. Incertae Sedis</taxon>
        <taxon>Hydrogenibacillus</taxon>
    </lineage>
</organism>
<evidence type="ECO:0000256" key="3">
    <source>
        <dbReference type="ARBA" id="ARBA00061607"/>
    </source>
</evidence>
<keyword evidence="2" id="KW-0067">ATP-binding</keyword>
<accession>A0A947CWJ9</accession>
<feature type="compositionally biased region" description="Basic and acidic residues" evidence="4">
    <location>
        <begin position="13"/>
        <end position="23"/>
    </location>
</feature>
<dbReference type="PANTHER" id="PTHR42759:SF5">
    <property type="entry name" value="METHANOL DEHYDROGENASE REGULATOR"/>
    <property type="match status" value="1"/>
</dbReference>
<feature type="region of interest" description="Disordered" evidence="4">
    <location>
        <begin position="1"/>
        <end position="23"/>
    </location>
</feature>
<keyword evidence="1" id="KW-0547">Nucleotide-binding</keyword>